<reference evidence="1 2" key="1">
    <citation type="submission" date="2018-07" db="EMBL/GenBank/DDBJ databases">
        <title>Genomic Encyclopedia of Type Strains, Phase III (KMG-III): the genomes of soil and plant-associated and newly described type strains.</title>
        <authorList>
            <person name="Whitman W."/>
        </authorList>
    </citation>
    <scope>NUCLEOTIDE SEQUENCE [LARGE SCALE GENOMIC DNA]</scope>
    <source>
        <strain evidence="1 2">CECT 8333</strain>
    </source>
</reference>
<gene>
    <name evidence="1" type="ORF">DFP94_107178</name>
</gene>
<name>A0A369B9L9_9BACL</name>
<evidence type="ECO:0000313" key="2">
    <source>
        <dbReference type="Proteomes" id="UP000253090"/>
    </source>
</evidence>
<protein>
    <submittedName>
        <fullName evidence="1">Uncharacterized protein</fullName>
    </submittedName>
</protein>
<dbReference type="Proteomes" id="UP000253090">
    <property type="component" value="Unassembled WGS sequence"/>
</dbReference>
<accession>A0A369B9L9</accession>
<evidence type="ECO:0000313" key="1">
    <source>
        <dbReference type="EMBL" id="RCX18223.1"/>
    </source>
</evidence>
<keyword evidence="2" id="KW-1185">Reference proteome</keyword>
<dbReference type="EMBL" id="QPJW01000007">
    <property type="protein sequence ID" value="RCX18223.1"/>
    <property type="molecule type" value="Genomic_DNA"/>
</dbReference>
<dbReference type="RefSeq" id="WP_114497728.1">
    <property type="nucleotide sequence ID" value="NZ_QPJW01000007.1"/>
</dbReference>
<sequence length="138" mass="15137">MNIKKIVIVGTMACVITVIPGISGHTSSKAYAAVFPAMLSHLDKSKETGKDRFIDSLGLSDEGVLYDSLLEGQSLADIAKSNDKEVNSVIQLQTEQLQQQLTQRFATGQLNETAYRLQMEEAPGIIKDSVYQTYRILG</sequence>
<proteinExistence type="predicted"/>
<dbReference type="AlphaFoldDB" id="A0A369B9L9"/>
<comment type="caution">
    <text evidence="1">The sequence shown here is derived from an EMBL/GenBank/DDBJ whole genome shotgun (WGS) entry which is preliminary data.</text>
</comment>
<dbReference type="OrthoDB" id="2678828at2"/>
<organism evidence="1 2">
    <name type="scientific">Fontibacillus phaseoli</name>
    <dbReference type="NCBI Taxonomy" id="1416533"/>
    <lineage>
        <taxon>Bacteria</taxon>
        <taxon>Bacillati</taxon>
        <taxon>Bacillota</taxon>
        <taxon>Bacilli</taxon>
        <taxon>Bacillales</taxon>
        <taxon>Paenibacillaceae</taxon>
        <taxon>Fontibacillus</taxon>
    </lineage>
</organism>